<evidence type="ECO:0000313" key="2">
    <source>
        <dbReference type="Proteomes" id="UP000887013"/>
    </source>
</evidence>
<dbReference type="EMBL" id="BMAW01131002">
    <property type="protein sequence ID" value="GFU37369.1"/>
    <property type="molecule type" value="Genomic_DNA"/>
</dbReference>
<sequence length="89" mass="10508">MKCPEMAFNSSGLKEAILVPCNPDRNQMQLNRCQEYKSNTETFHFNRTKSTQSMSMMKEIEDIWSECEKIKFNPSAQHQQKPQMMILFL</sequence>
<dbReference type="AlphaFoldDB" id="A0A8X6UQE4"/>
<comment type="caution">
    <text evidence="1">The sequence shown here is derived from an EMBL/GenBank/DDBJ whole genome shotgun (WGS) entry which is preliminary data.</text>
</comment>
<name>A0A8X6UQE4_NEPPI</name>
<accession>A0A8X6UQE4</accession>
<reference evidence="1" key="1">
    <citation type="submission" date="2020-08" db="EMBL/GenBank/DDBJ databases">
        <title>Multicomponent nature underlies the extraordinary mechanical properties of spider dragline silk.</title>
        <authorList>
            <person name="Kono N."/>
            <person name="Nakamura H."/>
            <person name="Mori M."/>
            <person name="Yoshida Y."/>
            <person name="Ohtoshi R."/>
            <person name="Malay A.D."/>
            <person name="Moran D.A.P."/>
            <person name="Tomita M."/>
            <person name="Numata K."/>
            <person name="Arakawa K."/>
        </authorList>
    </citation>
    <scope>NUCLEOTIDE SEQUENCE</scope>
</reference>
<keyword evidence="2" id="KW-1185">Reference proteome</keyword>
<organism evidence="1 2">
    <name type="scientific">Nephila pilipes</name>
    <name type="common">Giant wood spider</name>
    <name type="synonym">Nephila maculata</name>
    <dbReference type="NCBI Taxonomy" id="299642"/>
    <lineage>
        <taxon>Eukaryota</taxon>
        <taxon>Metazoa</taxon>
        <taxon>Ecdysozoa</taxon>
        <taxon>Arthropoda</taxon>
        <taxon>Chelicerata</taxon>
        <taxon>Arachnida</taxon>
        <taxon>Araneae</taxon>
        <taxon>Araneomorphae</taxon>
        <taxon>Entelegynae</taxon>
        <taxon>Araneoidea</taxon>
        <taxon>Nephilidae</taxon>
        <taxon>Nephila</taxon>
    </lineage>
</organism>
<evidence type="ECO:0000313" key="1">
    <source>
        <dbReference type="EMBL" id="GFU37369.1"/>
    </source>
</evidence>
<proteinExistence type="predicted"/>
<gene>
    <name evidence="1" type="ORF">NPIL_533391</name>
</gene>
<dbReference type="Proteomes" id="UP000887013">
    <property type="component" value="Unassembled WGS sequence"/>
</dbReference>
<protein>
    <submittedName>
        <fullName evidence="1">Uncharacterized protein</fullName>
    </submittedName>
</protein>